<evidence type="ECO:0000256" key="7">
    <source>
        <dbReference type="RuleBase" id="RU361154"/>
    </source>
</evidence>
<name>A0A6M1RIS4_9BACT</name>
<dbReference type="Gene3D" id="2.60.40.10">
    <property type="entry name" value="Immunoglobulins"/>
    <property type="match status" value="2"/>
</dbReference>
<keyword evidence="4 7" id="KW-0378">Hydrolase</keyword>
<dbReference type="InterPro" id="IPR036156">
    <property type="entry name" value="Beta-gal/glucu_dom_sf"/>
</dbReference>
<dbReference type="FunFam" id="3.20.20.80:FF:000121">
    <property type="entry name" value="Beta-galactosidase"/>
    <property type="match status" value="1"/>
</dbReference>
<dbReference type="InterPro" id="IPR017853">
    <property type="entry name" value="GH"/>
</dbReference>
<dbReference type="Pfam" id="PF02836">
    <property type="entry name" value="Glyco_hydro_2_C"/>
    <property type="match status" value="1"/>
</dbReference>
<protein>
    <recommendedName>
        <fullName evidence="3 7">Beta-galactosidase</fullName>
        <ecNumber evidence="3 7">3.2.1.23</ecNumber>
    </recommendedName>
    <alternativeName>
        <fullName evidence="6 7">Lactase</fullName>
    </alternativeName>
</protein>
<evidence type="ECO:0000256" key="4">
    <source>
        <dbReference type="ARBA" id="ARBA00022801"/>
    </source>
</evidence>
<dbReference type="InterPro" id="IPR013783">
    <property type="entry name" value="Ig-like_fold"/>
</dbReference>
<dbReference type="PROSITE" id="PS00608">
    <property type="entry name" value="GLYCOSYL_HYDROL_F2_2"/>
    <property type="match status" value="1"/>
</dbReference>
<comment type="similarity">
    <text evidence="2 7">Belongs to the glycosyl hydrolase 2 family.</text>
</comment>
<dbReference type="Pfam" id="PF00703">
    <property type="entry name" value="Glyco_hydro_2"/>
    <property type="match status" value="1"/>
</dbReference>
<dbReference type="Pfam" id="PF02837">
    <property type="entry name" value="Glyco_hydro_2_N"/>
    <property type="match status" value="1"/>
</dbReference>
<evidence type="ECO:0000256" key="5">
    <source>
        <dbReference type="ARBA" id="ARBA00023295"/>
    </source>
</evidence>
<keyword evidence="5 7" id="KW-0326">Glycosidase</keyword>
<dbReference type="SUPFAM" id="SSF51445">
    <property type="entry name" value="(Trans)glycosidases"/>
    <property type="match status" value="1"/>
</dbReference>
<reference evidence="9 10" key="1">
    <citation type="submission" date="2020-02" db="EMBL/GenBank/DDBJ databases">
        <title>Draft genome sequence of Limisphaera ngatamarikiensis NGM72.4T, a thermophilic Verrucomicrobia grouped in subdivision 3.</title>
        <authorList>
            <person name="Carere C.R."/>
            <person name="Steen J."/>
            <person name="Hugenholtz P."/>
            <person name="Stott M.B."/>
        </authorList>
    </citation>
    <scope>NUCLEOTIDE SEQUENCE [LARGE SCALE GENOMIC DNA]</scope>
    <source>
        <strain evidence="9 10">NGM72.4</strain>
    </source>
</reference>
<organism evidence="9 10">
    <name type="scientific">Limisphaera ngatamarikiensis</name>
    <dbReference type="NCBI Taxonomy" id="1324935"/>
    <lineage>
        <taxon>Bacteria</taxon>
        <taxon>Pseudomonadati</taxon>
        <taxon>Verrucomicrobiota</taxon>
        <taxon>Verrucomicrobiia</taxon>
        <taxon>Limisphaerales</taxon>
        <taxon>Limisphaeraceae</taxon>
        <taxon>Limisphaera</taxon>
    </lineage>
</organism>
<dbReference type="GO" id="GO:0004565">
    <property type="term" value="F:beta-galactosidase activity"/>
    <property type="evidence" value="ECO:0007669"/>
    <property type="project" value="UniProtKB-EC"/>
</dbReference>
<dbReference type="InterPro" id="IPR011013">
    <property type="entry name" value="Gal_mutarotase_sf_dom"/>
</dbReference>
<dbReference type="InterPro" id="IPR050347">
    <property type="entry name" value="Bact_Beta-galactosidase"/>
</dbReference>
<evidence type="ECO:0000256" key="6">
    <source>
        <dbReference type="ARBA" id="ARBA00032230"/>
    </source>
</evidence>
<dbReference type="Gene3D" id="3.20.20.80">
    <property type="entry name" value="Glycosidases"/>
    <property type="match status" value="1"/>
</dbReference>
<dbReference type="InterPro" id="IPR032312">
    <property type="entry name" value="LacZ_4"/>
</dbReference>
<dbReference type="GO" id="GO:0030246">
    <property type="term" value="F:carbohydrate binding"/>
    <property type="evidence" value="ECO:0007669"/>
    <property type="project" value="InterPro"/>
</dbReference>
<dbReference type="GO" id="GO:0005990">
    <property type="term" value="P:lactose catabolic process"/>
    <property type="evidence" value="ECO:0007669"/>
    <property type="project" value="TreeGrafter"/>
</dbReference>
<dbReference type="Pfam" id="PF02929">
    <property type="entry name" value="Bgal_small_N"/>
    <property type="match status" value="1"/>
</dbReference>
<dbReference type="PANTHER" id="PTHR46323:SF2">
    <property type="entry name" value="BETA-GALACTOSIDASE"/>
    <property type="match status" value="1"/>
</dbReference>
<gene>
    <name evidence="9" type="ORF">G4L39_11285</name>
</gene>
<sequence length="1078" mass="124107">MKTQFRTVSRLWWIPVMGMTAVVGRAQPGSDYWADFQNPQVTGRNHLPPHATMVICPDRRTALQIGPVGNDERVKSPWYRSLNGRWKYHYASNHLARIPDFWKPDFDDRTWPELPVPSNVEMHGYGIPIYVNIRYPWPEPWNPPEVPREDPNNTVNQYRREFTVPASWQGRRVVLTFDGVNSGFQVWVNGHWVGLGKDSRTPVEFDITAHVKPGKNLLAVENYRWCDASYLEDQDFWRLSGIFRDVYLWSPPLVHVRDFEIRTDLDDQYRDATLQVILEVENHSGRTAPVTAEWELLDPEDRPVAQARMSLAVEPDGRGGQATLSQTITRPRLWSAETPWLYKLLLTLKDEQGRVLEVIPANVGFRKVEIRDGNLLVNGRRILIKGVNRHEHDPDRGQAITVESMIRDIRLMKQHNINAVRTSHYPNQPAWYDLCDRFGLYLIDEANIESHGMGYGERTLARRPEWKEAHLDRTRRMVERDKNHPSVIIWSLGNEAGDGPNFEATSAWIKQRDPSRPVHYEQAGLRPHTDIVCPMYPPPSELARYAAQPQTRPLIMCEYAHAMGNSCGNLWLYWDLIYSRPHLQGGFIWDWVDQGLRQEQGPLPKPRFEPVRKGRPTFWAFGGDFGPPGTPSDQNFCCNGLVSPDRRPHPTLYEVKHVYQPVRVRLVDAAQREVEIHNGYDFLNLKDLLRGEWQLSGDGRRLQSGTLPELDVPPGASAHVKIPVRPWEPEPGVEYFLEVRFVLKRATAWADRGHEVAWDQFRLPEAAPAAPRPAVAKAPLRVMEQGNQVQIEGDRFRLVFDRTNGQWISWNHRGMERIRTPLRPDFWRAPTDNDRGRNMERSQGIWRRAHENAELRAFEVRSQPGGESVDVTARWFLPTVEAHWGMTYRVLADGVVEVRASFEPGRTNLPPLPRLGLQMTLPNRFNQIQWLGPGPQETYCDRKDARVGRYRGSVREQFCYDYTEPGESGNKVDVRWAALTDRRGSGILVVAQPLLSLNAMHHTTDDLQSVAHPFELPVRDFVVLNVDLMQQGVGGDNSWGAWPHPQYLIPCQPASYQFRLEPLEPGQDPGRRARQRVD</sequence>
<evidence type="ECO:0000313" key="10">
    <source>
        <dbReference type="Proteomes" id="UP000477311"/>
    </source>
</evidence>
<evidence type="ECO:0000256" key="1">
    <source>
        <dbReference type="ARBA" id="ARBA00001412"/>
    </source>
</evidence>
<dbReference type="Pfam" id="PF16353">
    <property type="entry name" value="LacZ_4"/>
    <property type="match status" value="1"/>
</dbReference>
<dbReference type="SMART" id="SM01038">
    <property type="entry name" value="Bgal_small_N"/>
    <property type="match status" value="1"/>
</dbReference>
<accession>A0A6M1RIS4</accession>
<dbReference type="SUPFAM" id="SSF49303">
    <property type="entry name" value="beta-Galactosidase/glucuronidase domain"/>
    <property type="match status" value="2"/>
</dbReference>
<dbReference type="Gene3D" id="2.60.120.260">
    <property type="entry name" value="Galactose-binding domain-like"/>
    <property type="match status" value="1"/>
</dbReference>
<dbReference type="EMBL" id="JAAKYA010000077">
    <property type="protein sequence ID" value="NGO39968.1"/>
    <property type="molecule type" value="Genomic_DNA"/>
</dbReference>
<dbReference type="InterPro" id="IPR023230">
    <property type="entry name" value="Glyco_hydro_2_CS"/>
</dbReference>
<dbReference type="InterPro" id="IPR008979">
    <property type="entry name" value="Galactose-bd-like_sf"/>
</dbReference>
<dbReference type="EC" id="3.2.1.23" evidence="3 7"/>
<dbReference type="InterPro" id="IPR006102">
    <property type="entry name" value="Ig-like_GH2"/>
</dbReference>
<proteinExistence type="inferred from homology"/>
<dbReference type="InterPro" id="IPR023232">
    <property type="entry name" value="Glyco_hydro_2_AS"/>
</dbReference>
<dbReference type="InterPro" id="IPR006101">
    <property type="entry name" value="Glyco_hydro_2"/>
</dbReference>
<dbReference type="PROSITE" id="PS00719">
    <property type="entry name" value="GLYCOSYL_HYDROL_F2_1"/>
    <property type="match status" value="1"/>
</dbReference>
<comment type="catalytic activity">
    <reaction evidence="1 7">
        <text>Hydrolysis of terminal non-reducing beta-D-galactose residues in beta-D-galactosides.</text>
        <dbReference type="EC" id="3.2.1.23"/>
    </reaction>
</comment>
<dbReference type="InterPro" id="IPR014718">
    <property type="entry name" value="GH-type_carb-bd"/>
</dbReference>
<dbReference type="SUPFAM" id="SSF74650">
    <property type="entry name" value="Galactose mutarotase-like"/>
    <property type="match status" value="1"/>
</dbReference>
<evidence type="ECO:0000256" key="2">
    <source>
        <dbReference type="ARBA" id="ARBA00007401"/>
    </source>
</evidence>
<dbReference type="PRINTS" id="PR00132">
    <property type="entry name" value="GLHYDRLASE2"/>
</dbReference>
<dbReference type="GO" id="GO:0009341">
    <property type="term" value="C:beta-galactosidase complex"/>
    <property type="evidence" value="ECO:0007669"/>
    <property type="project" value="InterPro"/>
</dbReference>
<evidence type="ECO:0000313" key="9">
    <source>
        <dbReference type="EMBL" id="NGO39968.1"/>
    </source>
</evidence>
<feature type="domain" description="Beta galactosidase small chain/" evidence="8">
    <location>
        <begin position="790"/>
        <end position="1061"/>
    </location>
</feature>
<keyword evidence="10" id="KW-1185">Reference proteome</keyword>
<dbReference type="InterPro" id="IPR006104">
    <property type="entry name" value="Glyco_hydro_2_N"/>
</dbReference>
<dbReference type="RefSeq" id="WP_165108281.1">
    <property type="nucleotide sequence ID" value="NZ_JAAKYA010000077.1"/>
</dbReference>
<dbReference type="Gene3D" id="2.70.98.10">
    <property type="match status" value="1"/>
</dbReference>
<dbReference type="Proteomes" id="UP000477311">
    <property type="component" value="Unassembled WGS sequence"/>
</dbReference>
<comment type="caution">
    <text evidence="9">The sequence shown here is derived from an EMBL/GenBank/DDBJ whole genome shotgun (WGS) entry which is preliminary data.</text>
</comment>
<evidence type="ECO:0000256" key="3">
    <source>
        <dbReference type="ARBA" id="ARBA00012756"/>
    </source>
</evidence>
<dbReference type="SUPFAM" id="SSF49785">
    <property type="entry name" value="Galactose-binding domain-like"/>
    <property type="match status" value="1"/>
</dbReference>
<dbReference type="PANTHER" id="PTHR46323">
    <property type="entry name" value="BETA-GALACTOSIDASE"/>
    <property type="match status" value="1"/>
</dbReference>
<dbReference type="InterPro" id="IPR006103">
    <property type="entry name" value="Glyco_hydro_2_cat"/>
</dbReference>
<dbReference type="AlphaFoldDB" id="A0A6M1RIS4"/>
<dbReference type="InterPro" id="IPR004199">
    <property type="entry name" value="B-gal_small/dom_5"/>
</dbReference>
<evidence type="ECO:0000259" key="8">
    <source>
        <dbReference type="SMART" id="SM01038"/>
    </source>
</evidence>